<protein>
    <recommendedName>
        <fullName evidence="3">SRPBCC domain-containing protein</fullName>
    </recommendedName>
</protein>
<dbReference type="RefSeq" id="WP_237444295.1">
    <property type="nucleotide sequence ID" value="NZ_CAKLPX010000001.1"/>
</dbReference>
<dbReference type="Pfam" id="PF10604">
    <property type="entry name" value="Polyketide_cyc2"/>
    <property type="match status" value="1"/>
</dbReference>
<evidence type="ECO:0008006" key="3">
    <source>
        <dbReference type="Google" id="ProtNLM"/>
    </source>
</evidence>
<evidence type="ECO:0000313" key="1">
    <source>
        <dbReference type="EMBL" id="CAH0991650.1"/>
    </source>
</evidence>
<dbReference type="Proteomes" id="UP000838100">
    <property type="component" value="Unassembled WGS sequence"/>
</dbReference>
<dbReference type="EMBL" id="CAKLPX010000001">
    <property type="protein sequence ID" value="CAH0991650.1"/>
    <property type="molecule type" value="Genomic_DNA"/>
</dbReference>
<dbReference type="InterPro" id="IPR023393">
    <property type="entry name" value="START-like_dom_sf"/>
</dbReference>
<dbReference type="CDD" id="cd07822">
    <property type="entry name" value="SRPBCC_4"/>
    <property type="match status" value="1"/>
</dbReference>
<proteinExistence type="predicted"/>
<reference evidence="1" key="1">
    <citation type="submission" date="2021-12" db="EMBL/GenBank/DDBJ databases">
        <authorList>
            <person name="Rodrigo-Torres L."/>
            <person name="Arahal R. D."/>
            <person name="Lucena T."/>
        </authorList>
    </citation>
    <scope>NUCLEOTIDE SEQUENCE</scope>
    <source>
        <strain evidence="1">CECT 8267</strain>
    </source>
</reference>
<sequence>MAVVINHQIDIDTTTETVWQVITDTKKYGEWNPFVVACHSTLAVGSPINMKVRVMPFFAQPQKETILEHLPGEALSYGIKMPLGMLSSHRRHWVTETEPGKACYVSTFKLEGWLSPLVKLFVGGQLQRGFNEMSAAIGQRALQLK</sequence>
<dbReference type="Gene3D" id="3.30.530.20">
    <property type="match status" value="1"/>
</dbReference>
<dbReference type="InterPro" id="IPR019587">
    <property type="entry name" value="Polyketide_cyclase/dehydratase"/>
</dbReference>
<evidence type="ECO:0000313" key="2">
    <source>
        <dbReference type="Proteomes" id="UP000838100"/>
    </source>
</evidence>
<keyword evidence="2" id="KW-1185">Reference proteome</keyword>
<dbReference type="SUPFAM" id="SSF55961">
    <property type="entry name" value="Bet v1-like"/>
    <property type="match status" value="1"/>
</dbReference>
<organism evidence="1 2">
    <name type="scientific">Sinobacterium norvegicum</name>
    <dbReference type="NCBI Taxonomy" id="1641715"/>
    <lineage>
        <taxon>Bacteria</taxon>
        <taxon>Pseudomonadati</taxon>
        <taxon>Pseudomonadota</taxon>
        <taxon>Gammaproteobacteria</taxon>
        <taxon>Cellvibrionales</taxon>
        <taxon>Spongiibacteraceae</taxon>
        <taxon>Sinobacterium</taxon>
    </lineage>
</organism>
<name>A0ABN8EKG3_9GAMM</name>
<accession>A0ABN8EKG3</accession>
<gene>
    <name evidence="1" type="ORF">SIN8267_01760</name>
</gene>
<comment type="caution">
    <text evidence="1">The sequence shown here is derived from an EMBL/GenBank/DDBJ whole genome shotgun (WGS) entry which is preliminary data.</text>
</comment>